<evidence type="ECO:0000256" key="1">
    <source>
        <dbReference type="ARBA" id="ARBA00022553"/>
    </source>
</evidence>
<evidence type="ECO:0000313" key="6">
    <source>
        <dbReference type="Proteomes" id="UP000199225"/>
    </source>
</evidence>
<dbReference type="RefSeq" id="WP_143004671.1">
    <property type="nucleotide sequence ID" value="NZ_FNEV01000001.1"/>
</dbReference>
<gene>
    <name evidence="5" type="ORF">SAMN04490247_0045</name>
</gene>
<evidence type="ECO:0000259" key="4">
    <source>
        <dbReference type="Pfam" id="PF14689"/>
    </source>
</evidence>
<dbReference type="InterPro" id="IPR037100">
    <property type="entry name" value="Spo0B_C_sf"/>
</dbReference>
<dbReference type="Proteomes" id="UP000199225">
    <property type="component" value="Unassembled WGS sequence"/>
</dbReference>
<dbReference type="OrthoDB" id="2375606at2"/>
<evidence type="ECO:0000256" key="2">
    <source>
        <dbReference type="ARBA" id="ARBA00022679"/>
    </source>
</evidence>
<dbReference type="GO" id="GO:0000155">
    <property type="term" value="F:phosphorelay sensor kinase activity"/>
    <property type="evidence" value="ECO:0007669"/>
    <property type="project" value="InterPro"/>
</dbReference>
<evidence type="ECO:0000313" key="5">
    <source>
        <dbReference type="EMBL" id="SDI92872.1"/>
    </source>
</evidence>
<proteinExistence type="predicted"/>
<organism evidence="5 6">
    <name type="scientific">Salimicrobium halophilum</name>
    <dbReference type="NCBI Taxonomy" id="86666"/>
    <lineage>
        <taxon>Bacteria</taxon>
        <taxon>Bacillati</taxon>
        <taxon>Bacillota</taxon>
        <taxon>Bacilli</taxon>
        <taxon>Bacillales</taxon>
        <taxon>Bacillaceae</taxon>
        <taxon>Salimicrobium</taxon>
    </lineage>
</organism>
<dbReference type="InterPro" id="IPR039506">
    <property type="entry name" value="SPOB_a"/>
</dbReference>
<reference evidence="6" key="1">
    <citation type="submission" date="2016-10" db="EMBL/GenBank/DDBJ databases">
        <authorList>
            <person name="Varghese N."/>
            <person name="Submissions S."/>
        </authorList>
    </citation>
    <scope>NUCLEOTIDE SEQUENCE [LARGE SCALE GENOMIC DNA]</scope>
    <source>
        <strain evidence="6">DSM 4771</strain>
    </source>
</reference>
<dbReference type="Gene3D" id="1.10.287.130">
    <property type="match status" value="1"/>
</dbReference>
<keyword evidence="2 5" id="KW-0808">Transferase</keyword>
<keyword evidence="3" id="KW-0418">Kinase</keyword>
<dbReference type="SUPFAM" id="SSF55890">
    <property type="entry name" value="Sporulation response regulatory protein Spo0B"/>
    <property type="match status" value="1"/>
</dbReference>
<dbReference type="InterPro" id="IPR016120">
    <property type="entry name" value="Sig_transdc_His_kin_SpoOB"/>
</dbReference>
<dbReference type="AlphaFoldDB" id="A0A1G8PKG2"/>
<evidence type="ECO:0000256" key="3">
    <source>
        <dbReference type="ARBA" id="ARBA00022777"/>
    </source>
</evidence>
<keyword evidence="6" id="KW-1185">Reference proteome</keyword>
<protein>
    <submittedName>
        <fullName evidence="5">Stage 0 sporulation protein B (Sporulation initiation phosphotransferase)</fullName>
    </submittedName>
</protein>
<name>A0A1G8PKG2_9BACI</name>
<feature type="domain" description="SpoOB alpha-helical" evidence="4">
    <location>
        <begin position="4"/>
        <end position="54"/>
    </location>
</feature>
<keyword evidence="1" id="KW-0597">Phosphoprotein</keyword>
<sequence>MRDEEWIELLSGRRHDWMNQVQLLKGYVAMGKTDKLKAVLKNVETTAIEERKLFASGAQAFAFWLLSFNSTYDSFRLQYRLEAEVDLSNDDEWLVSHAHDIMDYLSVRTEEWELYEGELLIKENSLRWTWKGVFKPGRTEEDIGTVSESENEVTITKDWNK</sequence>
<dbReference type="EMBL" id="FNEV01000001">
    <property type="protein sequence ID" value="SDI92872.1"/>
    <property type="molecule type" value="Genomic_DNA"/>
</dbReference>
<dbReference type="Pfam" id="PF14689">
    <property type="entry name" value="SPOB_a"/>
    <property type="match status" value="1"/>
</dbReference>
<accession>A0A1G8PKG2</accession>
<dbReference type="STRING" id="86666.SAMN04490247_0045"/>
<dbReference type="Gene3D" id="3.30.565.30">
    <property type="entry name" value="Sporulation initiation phosphotransferase B (SpoOB), C-terminal domain"/>
    <property type="match status" value="1"/>
</dbReference>